<dbReference type="InterPro" id="IPR024185">
    <property type="entry name" value="FTHF_cligase-like_sf"/>
</dbReference>
<comment type="catalytic activity">
    <reaction evidence="5">
        <text>(6S)-5-formyl-5,6,7,8-tetrahydrofolate + ATP = (6R)-5,10-methenyltetrahydrofolate + ADP + phosphate</text>
        <dbReference type="Rhea" id="RHEA:10488"/>
        <dbReference type="ChEBI" id="CHEBI:30616"/>
        <dbReference type="ChEBI" id="CHEBI:43474"/>
        <dbReference type="ChEBI" id="CHEBI:57455"/>
        <dbReference type="ChEBI" id="CHEBI:57457"/>
        <dbReference type="ChEBI" id="CHEBI:456216"/>
        <dbReference type="EC" id="6.3.3.2"/>
    </reaction>
</comment>
<accession>A0A5C8P392</accession>
<feature type="binding site" evidence="4">
    <location>
        <begin position="3"/>
        <end position="7"/>
    </location>
    <ligand>
        <name>ATP</name>
        <dbReference type="ChEBI" id="CHEBI:30616"/>
    </ligand>
</feature>
<evidence type="ECO:0000256" key="4">
    <source>
        <dbReference type="PIRSR" id="PIRSR006806-1"/>
    </source>
</evidence>
<dbReference type="OrthoDB" id="9801938at2"/>
<dbReference type="GO" id="GO:0046872">
    <property type="term" value="F:metal ion binding"/>
    <property type="evidence" value="ECO:0007669"/>
    <property type="project" value="UniProtKB-KW"/>
</dbReference>
<keyword evidence="5" id="KW-0479">Metal-binding</keyword>
<feature type="binding site" evidence="4">
    <location>
        <position position="53"/>
    </location>
    <ligand>
        <name>substrate</name>
    </ligand>
</feature>
<reference evidence="6 7" key="1">
    <citation type="submission" date="2019-06" db="EMBL/GenBank/DDBJ databases">
        <title>Cerasibacillus sp. nov., isolated from maize field.</title>
        <authorList>
            <person name="Lin S.-Y."/>
            <person name="Tsai C.-F."/>
            <person name="Young C.-C."/>
        </authorList>
    </citation>
    <scope>NUCLEOTIDE SEQUENCE [LARGE SCALE GENOMIC DNA]</scope>
    <source>
        <strain evidence="6 7">CC-CFT480</strain>
    </source>
</reference>
<dbReference type="AlphaFoldDB" id="A0A5C8P392"/>
<name>A0A5C8P392_9BACI</name>
<evidence type="ECO:0000256" key="5">
    <source>
        <dbReference type="RuleBase" id="RU361279"/>
    </source>
</evidence>
<feature type="binding site" evidence="4">
    <location>
        <position position="48"/>
    </location>
    <ligand>
        <name>substrate</name>
    </ligand>
</feature>
<dbReference type="GO" id="GO:0030272">
    <property type="term" value="F:5-formyltetrahydrofolate cyclo-ligase activity"/>
    <property type="evidence" value="ECO:0007669"/>
    <property type="project" value="UniProtKB-EC"/>
</dbReference>
<gene>
    <name evidence="6" type="ORF">FHP05_02860</name>
</gene>
<dbReference type="InterPro" id="IPR037171">
    <property type="entry name" value="NagB/RpiA_transferase-like"/>
</dbReference>
<comment type="cofactor">
    <cofactor evidence="5">
        <name>Mg(2+)</name>
        <dbReference type="ChEBI" id="CHEBI:18420"/>
    </cofactor>
</comment>
<comment type="caution">
    <text evidence="6">The sequence shown here is derived from an EMBL/GenBank/DDBJ whole genome shotgun (WGS) entry which is preliminary data.</text>
</comment>
<keyword evidence="6" id="KW-0436">Ligase</keyword>
<keyword evidence="5" id="KW-0460">Magnesium</keyword>
<organism evidence="6 7">
    <name type="scientific">Cerasibacillus terrae</name>
    <dbReference type="NCBI Taxonomy" id="2498845"/>
    <lineage>
        <taxon>Bacteria</taxon>
        <taxon>Bacillati</taxon>
        <taxon>Bacillota</taxon>
        <taxon>Bacilli</taxon>
        <taxon>Bacillales</taxon>
        <taxon>Bacillaceae</taxon>
        <taxon>Cerasibacillus</taxon>
    </lineage>
</organism>
<proteinExistence type="inferred from homology"/>
<dbReference type="GO" id="GO:0009396">
    <property type="term" value="P:folic acid-containing compound biosynthetic process"/>
    <property type="evidence" value="ECO:0007669"/>
    <property type="project" value="TreeGrafter"/>
</dbReference>
<protein>
    <recommendedName>
        <fullName evidence="5">5-formyltetrahydrofolate cyclo-ligase</fullName>
        <ecNumber evidence="5">6.3.3.2</ecNumber>
    </recommendedName>
</protein>
<dbReference type="NCBIfam" id="TIGR02727">
    <property type="entry name" value="MTHFS_bact"/>
    <property type="match status" value="1"/>
</dbReference>
<evidence type="ECO:0000256" key="1">
    <source>
        <dbReference type="ARBA" id="ARBA00010638"/>
    </source>
</evidence>
<dbReference type="EC" id="6.3.3.2" evidence="5"/>
<dbReference type="PANTHER" id="PTHR23407">
    <property type="entry name" value="ATPASE INHIBITOR/5-FORMYLTETRAHYDROFOLATE CYCLO-LIGASE"/>
    <property type="match status" value="1"/>
</dbReference>
<evidence type="ECO:0000313" key="7">
    <source>
        <dbReference type="Proteomes" id="UP000321574"/>
    </source>
</evidence>
<dbReference type="GO" id="GO:0005524">
    <property type="term" value="F:ATP binding"/>
    <property type="evidence" value="ECO:0007669"/>
    <property type="project" value="UniProtKB-KW"/>
</dbReference>
<dbReference type="PIRSF" id="PIRSF006806">
    <property type="entry name" value="FTHF_cligase"/>
    <property type="match status" value="1"/>
</dbReference>
<evidence type="ECO:0000256" key="3">
    <source>
        <dbReference type="ARBA" id="ARBA00022840"/>
    </source>
</evidence>
<dbReference type="SUPFAM" id="SSF100950">
    <property type="entry name" value="NagB/RpiA/CoA transferase-like"/>
    <property type="match status" value="1"/>
</dbReference>
<dbReference type="InterPro" id="IPR002698">
    <property type="entry name" value="FTHF_cligase"/>
</dbReference>
<dbReference type="GO" id="GO:0035999">
    <property type="term" value="P:tetrahydrofolate interconversion"/>
    <property type="evidence" value="ECO:0007669"/>
    <property type="project" value="TreeGrafter"/>
</dbReference>
<dbReference type="Proteomes" id="UP000321574">
    <property type="component" value="Unassembled WGS sequence"/>
</dbReference>
<dbReference type="PANTHER" id="PTHR23407:SF1">
    <property type="entry name" value="5-FORMYLTETRAHYDROFOLATE CYCLO-LIGASE"/>
    <property type="match status" value="1"/>
</dbReference>
<comment type="similarity">
    <text evidence="1 5">Belongs to the 5-formyltetrahydrofolate cyclo-ligase family.</text>
</comment>
<dbReference type="Pfam" id="PF01812">
    <property type="entry name" value="5-FTHF_cyc-lig"/>
    <property type="match status" value="1"/>
</dbReference>
<dbReference type="EMBL" id="VDUW01000001">
    <property type="protein sequence ID" value="TXL67979.1"/>
    <property type="molecule type" value="Genomic_DNA"/>
</dbReference>
<sequence length="186" mass="21776">MEKENLRKKTIQSLYLLAEEKKNIEIQLYHHLFTSTLWKEATIIGVTISQNHEWNTKPIIEKAWEEGKTVTVPKCIPKTKQLTFYQLTNLQQLEKSYFDLLEPNPKKTKEIINKKIDLLIVPGVVFDRNGYRIGFGGGYYDRFLEKFTNTTVSLLHTTQLLEEIPKESHDIPVEYLITENGWIHKG</sequence>
<feature type="binding site" evidence="4">
    <location>
        <begin position="132"/>
        <end position="140"/>
    </location>
    <ligand>
        <name>ATP</name>
        <dbReference type="ChEBI" id="CHEBI:30616"/>
    </ligand>
</feature>
<keyword evidence="2 4" id="KW-0547">Nucleotide-binding</keyword>
<keyword evidence="3 4" id="KW-0067">ATP-binding</keyword>
<dbReference type="RefSeq" id="WP_147665716.1">
    <property type="nucleotide sequence ID" value="NZ_VDUW01000001.1"/>
</dbReference>
<evidence type="ECO:0000313" key="6">
    <source>
        <dbReference type="EMBL" id="TXL67979.1"/>
    </source>
</evidence>
<dbReference type="Gene3D" id="3.40.50.10420">
    <property type="entry name" value="NagB/RpiA/CoA transferase-like"/>
    <property type="match status" value="1"/>
</dbReference>
<evidence type="ECO:0000256" key="2">
    <source>
        <dbReference type="ARBA" id="ARBA00022741"/>
    </source>
</evidence>
<keyword evidence="7" id="KW-1185">Reference proteome</keyword>